<dbReference type="Pfam" id="PF00560">
    <property type="entry name" value="LRR_1"/>
    <property type="match status" value="1"/>
</dbReference>
<keyword evidence="9 13" id="KW-0067">ATP-binding</keyword>
<evidence type="ECO:0000256" key="8">
    <source>
        <dbReference type="ARBA" id="ARBA00022777"/>
    </source>
</evidence>
<dbReference type="InterPro" id="IPR036388">
    <property type="entry name" value="WH-like_DNA-bd_sf"/>
</dbReference>
<dbReference type="PROSITE" id="PS51424">
    <property type="entry name" value="ROC"/>
    <property type="match status" value="1"/>
</dbReference>
<keyword evidence="6" id="KW-0677">Repeat</keyword>
<keyword evidence="12" id="KW-0040">ANK repeat</keyword>
<reference evidence="17 18" key="1">
    <citation type="submission" date="2017-06" db="EMBL/GenBank/DDBJ databases">
        <title>A platform for efficient transgenesis in Macrostomum lignano, a flatworm model organism for stem cell research.</title>
        <authorList>
            <person name="Berezikov E."/>
        </authorList>
    </citation>
    <scope>NUCLEOTIDE SEQUENCE [LARGE SCALE GENOMIC DNA]</scope>
    <source>
        <strain evidence="17">DV1</strain>
        <tissue evidence="17">Whole organism</tissue>
    </source>
</reference>
<dbReference type="Pfam" id="PF08477">
    <property type="entry name" value="Roc"/>
    <property type="match status" value="1"/>
</dbReference>
<feature type="region of interest" description="Disordered" evidence="14">
    <location>
        <begin position="951"/>
        <end position="990"/>
    </location>
</feature>
<evidence type="ECO:0000259" key="15">
    <source>
        <dbReference type="PROSITE" id="PS50011"/>
    </source>
</evidence>
<dbReference type="Gene3D" id="1.10.10.10">
    <property type="entry name" value="Winged helix-like DNA-binding domain superfamily/Winged helix DNA-binding domain"/>
    <property type="match status" value="1"/>
</dbReference>
<dbReference type="PANTHER" id="PTHR48005:SF13">
    <property type="entry name" value="SERINE_THREONINE-PROTEIN KINASE DDB_G0278509-RELATED"/>
    <property type="match status" value="1"/>
</dbReference>
<dbReference type="InterPro" id="IPR002110">
    <property type="entry name" value="Ankyrin_rpt"/>
</dbReference>
<dbReference type="Gene3D" id="3.30.70.1390">
    <property type="entry name" value="ROC domain from the Parkinson's disease-associated leucine-rich repeat kinase 2"/>
    <property type="match status" value="1"/>
</dbReference>
<dbReference type="EC" id="2.7.11.1" evidence="2"/>
<dbReference type="InterPro" id="IPR016024">
    <property type="entry name" value="ARM-type_fold"/>
</dbReference>
<dbReference type="InterPro" id="IPR032171">
    <property type="entry name" value="COR-A"/>
</dbReference>
<dbReference type="InterPro" id="IPR027417">
    <property type="entry name" value="P-loop_NTPase"/>
</dbReference>
<feature type="region of interest" description="Disordered" evidence="14">
    <location>
        <begin position="1205"/>
        <end position="1241"/>
    </location>
</feature>
<feature type="region of interest" description="Disordered" evidence="14">
    <location>
        <begin position="1087"/>
        <end position="1138"/>
    </location>
</feature>
<dbReference type="Pfam" id="PF16095">
    <property type="entry name" value="COR-A"/>
    <property type="match status" value="1"/>
</dbReference>
<sequence>MASLLDLSQLTARTDRAGLVRAPVPASPYVTDNVRTANNARQALIEARRRRLLTQAVTAMQDIESLAAQLDSLKYIEEHKVHRDIIDCLKEFQPGERTDSESAQRLQCAAYSALLVLSCRTQKLRMSIQINQDLLRHLTETLEQLIDAEQTKMTRHLGLLLELLCSVQLAGPLRRCMWRHEKIINFAKTAFVGGADGVDSQEQTVLIVRAAALLLDTYYCSSSWADHVTRFFCDQHARLASLLARRYAVEFCMRALCPLFGELCCYSGEFRRRMLADGVHRQLAESVRQLCRLHGSLPDLLALNVEALCRLHYPISSASPPTSPQAKAASTAATSSPAVSTVSEAVRDAGLLSEVLRVLLRYPDRHPQLQLACFTLFSYTVDCVYRGAADASAQTGCSSGSQLEQDWLRAMQLGFLHYAHEEEITQAICRALAKLLRWRPELVAHVGDEPNQFPIHTHIRLQFANKDHKPRLMAAVLDAVFWLAVQNQRLQTLLATQSLGGGGIDQRPTTEDSTPMLIVSCLTVHADSEEIYYYGFRALRALCVFSKERKLTVYLLSCMAEDRWNILDLIGRSFHRFRANCLVLTEAVTLLACLADVDLIRHQCLIPKPSSLHSASSPTARSQYHHHQAQLQPALHKELLELLRDCQGSSREFLEAGLECLCVLAAAGFETETELAVLDLLLAAMQRHRDSFVVQKCGLILLQLLPKEFAVSSAADNQQQHHHGEVVDRVCSAVVGALRAFPNALGVQAEGCVAALLLCRRSPRFAPCLVENDAFDCLFHIVRTSLKKRGLLRLAAECLHELVLSRGQKDAALLRAIRNGNSKLARCLLELGANPNAVSAEDSSSLICLALASFQSPSDLLDTVYCLLEKGAVNTQSALEKSLTLGTDMVTGLLLKHLGYYKQGSFGSITWCNLKLQSFQARWLDPVIKPRTPEQELTEVRIRKVSKLIREAARSHHSNSGGLNSPRRRASTAASSASTSGAPAAGAGAGSAGAVIGLDDILPERYRLAQWTSASNPRKTSQPSETGSQQQLDIVDDSTATTTGRRQQQQQSGGGGMSRRGSMVSLLLGRMPPFFKRADSLGEVRGDIDKQQQSRQKQDTQPGKKKLSDGADSSAASASNASAKSNSRDRRRTLAPEVLASQIEQFRKRSDTIRSDPDAAVAGVAAAASTSEVPSDPASYSTSDIQFQPVEGELQEFYQSTLSSSNLPYSQLDPRLRLPHPKQRPRHRQVEQQPAAGNNLEVRRGSYLLRCADSDAAACDASAAVAVSENPNGEDDDDDYDVDDVDDDNDDDDDEIGDEVDESICGDEDCFDDETTDFSEDAGRHRGRRLLLEAGTSEDSGGCGGGDHSDSVVKVRRHRRLLRDPRARQLRSNTAVHIGAFKPSARPEQLRLIDLSANCIPDVDSLACIAADIDLQVSLAFLNRLSLANNKLTRLPQGVFQFLSNLAHVELNGNRLIEFPYELITCCRLEYLDVSDNDIVELREERLQWVGAVFTLRELLLSRNKLRSVPMRFLENLYGLERLMLNGNRIGELEPAPLQLKRLRCLSLASNYIRAVPDEFLGCLTNLEEFDASCNELEVLPTPETSRKLYHLSTVRLSNNQLGAKDPLSVPSFVLELSILKSIDLSYNSIDQFPSPKNWASAVLREIDLSHNRIDSVNLNGGDRWSKTLERFSLAYNEIKTLHKGIGQLESLASLDLSHNPNLTSLPDEIGNLSKLWEMPLDGLKLSLDASLIRGRTKDLVGYFHQKLNKSVSHYRMKLMLVGFGGRGKTSLLRALMKLKQPERQSPPTVGIAVTPWSFRCYHRKQKWVTYQLSCWDFAGQEEFYATHQCFLSQRAIYLLIYSLQSCSTVEGCDAELRRLKPWLVNIKAQAPACPVICVGTHADTLPSSGPNRDTIIANIRTRIETMIRRPGFPEIVEYVEVNAIRDNASVERLRTVIQSALEAFKVKGHHVMGQMVPESYVKLETLVMERARNTGQDLPVLQWYQLRKMATDAGLNMNDEKLSQAVRFLHESGVLLHFDDSTYRLNNLYFIDPQWLCRMMAQIVTVKEINGFIRSGVMRQSDLGLLFTGKRITEEDRHFIFPVSQIPQYLRILEKFEIVLPQKNDELLIPCRLPDIAARDVTELAPVRRHSNLVTRLYQMPFIPIGFWPRLVARLYNIIDEIYPAPCTQLDLGTSSSSSSTAASSPCAPSILKMGKRVMFACWQPPATGTAAAATAASYDEAFFLLQTFEEATPEGGEGLQLQVPLCPNGAYLLAQIADNIDVVIEEWYPGLTDRTVTGECILQKSAPCVACCSRLNIRSPKSQQQQQQPHQARSSSSAVVFHTFSFDDIVNEAGIAEAIRCPRFAETGHPELVPLSSLAPDVTLSDLPARLQLDSNRLELVQTQDHLLGQGSFGSVYRAEYNGGPCAVKIFSLATGDTPTYRLLRQESGILSRLDHPALVRMLAVGCRPYQLVLELAPMGALHQLLQQKRIRDRGLQHRLMHQVTQGLAFLHQRSIIYRDLKLDNVLVFSLSTERTVVNVKLSDYGISRFATPYGFSQPEGTPGYRAPEVINGEVYGLSADVYSLGIVLYGIVTNGRHPFENSCFRDEFDEATLKATSIDPLFKKGCPDWPHLELIINRCLIRREPNKRPAASEVLAALCRPEFLCLRAWIQVSARHGVDCMIARSPGLNRPKLGSGSGGGGSVGGSNGVDIVCACSGINSIEMVHTKLYSDSVSSLTIRGRRALSMALIGGMAIVGTVWGQVHLYDFAHNKICLAINNLMPDAVVSITEFSPNEKYRLILFGLANGEIAILHRDKLLKFKEATPVAFLSPDNERAPIHRLQPTKNNKLLVAKGSKLFSLSLRRNSTEPIKASSMQQQQPAESRETSGDAVLGRWNWEMLRQFNTSRGGAGSIYCLACTRKSIFLTLRNDNRVHVMDKHGNELRQPINAQQLISQLIGQPISDIDARVTALCALNSKRFALGTGGGHFLVSECFGSGVFNSFAVRLQNRPVRAVKHVKVPEVPAGSRHTLQSRRRICAAFDGVHQSAMSRSGGPVMGGDCGAAAAARQMRKCSTDMRTKLNEMFDATDEDPDTVRSFIIVSGSKLEQQEMDDDAGDNEAMDTESVLVDEELDESKQTKEAGFLAVFQDDLLEQNALLRDYLRRRDELMPAATTSNT</sequence>
<proteinExistence type="predicted"/>
<dbReference type="PROSITE" id="PS51450">
    <property type="entry name" value="LRR"/>
    <property type="match status" value="1"/>
</dbReference>
<dbReference type="PANTHER" id="PTHR48005">
    <property type="entry name" value="LEUCINE RICH REPEAT KINASE 2"/>
    <property type="match status" value="1"/>
</dbReference>
<dbReference type="SUPFAM" id="SSF48403">
    <property type="entry name" value="Ankyrin repeat"/>
    <property type="match status" value="1"/>
</dbReference>
<dbReference type="Pfam" id="PF23748">
    <property type="entry name" value="Beta-prop_LRRK2"/>
    <property type="match status" value="1"/>
</dbReference>
<dbReference type="InterPro" id="IPR032675">
    <property type="entry name" value="LRR_dom_sf"/>
</dbReference>
<keyword evidence="3" id="KW-0723">Serine/threonine-protein kinase</keyword>
<keyword evidence="5" id="KW-0808">Transferase</keyword>
<keyword evidence="4" id="KW-0433">Leucine-rich repeat</keyword>
<evidence type="ECO:0000256" key="14">
    <source>
        <dbReference type="SAM" id="MobiDB-lite"/>
    </source>
</evidence>
<dbReference type="SMART" id="SM00220">
    <property type="entry name" value="S_TKc"/>
    <property type="match status" value="1"/>
</dbReference>
<dbReference type="Pfam" id="PF13855">
    <property type="entry name" value="LRR_8"/>
    <property type="match status" value="1"/>
</dbReference>
<dbReference type="InterPro" id="IPR008271">
    <property type="entry name" value="Ser/Thr_kinase_AS"/>
</dbReference>
<evidence type="ECO:0000256" key="9">
    <source>
        <dbReference type="ARBA" id="ARBA00022840"/>
    </source>
</evidence>
<keyword evidence="18" id="KW-1185">Reference proteome</keyword>
<dbReference type="Gene3D" id="1.25.40.20">
    <property type="entry name" value="Ankyrin repeat-containing domain"/>
    <property type="match status" value="1"/>
</dbReference>
<evidence type="ECO:0000313" key="18">
    <source>
        <dbReference type="Proteomes" id="UP000215902"/>
    </source>
</evidence>
<dbReference type="OrthoDB" id="1866797at2759"/>
<feature type="repeat" description="ANK" evidence="12">
    <location>
        <begin position="808"/>
        <end position="840"/>
    </location>
</feature>
<evidence type="ECO:0000256" key="5">
    <source>
        <dbReference type="ARBA" id="ARBA00022679"/>
    </source>
</evidence>
<dbReference type="InterPro" id="IPR000719">
    <property type="entry name" value="Prot_kinase_dom"/>
</dbReference>
<gene>
    <name evidence="17" type="ORF">BOX15_Mlig015348g1</name>
</gene>
<dbReference type="InterPro" id="IPR056602">
    <property type="entry name" value="Beta-prop_LRRK2"/>
</dbReference>
<dbReference type="InterPro" id="IPR003591">
    <property type="entry name" value="Leu-rich_rpt_typical-subtyp"/>
</dbReference>
<dbReference type="InterPro" id="IPR011009">
    <property type="entry name" value="Kinase-like_dom_sf"/>
</dbReference>
<dbReference type="STRING" id="282301.A0A267DT97"/>
<dbReference type="SMART" id="SM00174">
    <property type="entry name" value="RHO"/>
    <property type="match status" value="1"/>
</dbReference>
<dbReference type="PRINTS" id="PR00449">
    <property type="entry name" value="RASTRNSFRMNG"/>
</dbReference>
<dbReference type="SUPFAM" id="SSF50978">
    <property type="entry name" value="WD40 repeat-like"/>
    <property type="match status" value="1"/>
</dbReference>
<feature type="compositionally biased region" description="Acidic residues" evidence="14">
    <location>
        <begin position="1272"/>
        <end position="1320"/>
    </location>
</feature>
<evidence type="ECO:0000256" key="1">
    <source>
        <dbReference type="ARBA" id="ARBA00001946"/>
    </source>
</evidence>
<dbReference type="GO" id="GO:0004674">
    <property type="term" value="F:protein serine/threonine kinase activity"/>
    <property type="evidence" value="ECO:0007669"/>
    <property type="project" value="UniProtKB-KW"/>
</dbReference>
<feature type="compositionally biased region" description="Polar residues" evidence="14">
    <location>
        <begin position="1012"/>
        <end position="1032"/>
    </location>
</feature>
<comment type="caution">
    <text evidence="17">The sequence shown here is derived from an EMBL/GenBank/DDBJ whole genome shotgun (WGS) entry which is preliminary data.</text>
</comment>
<dbReference type="InterPro" id="IPR036770">
    <property type="entry name" value="Ankyrin_rpt-contain_sf"/>
</dbReference>
<feature type="compositionally biased region" description="Low complexity" evidence="14">
    <location>
        <begin position="971"/>
        <end position="986"/>
    </location>
</feature>
<dbReference type="InterPro" id="IPR051420">
    <property type="entry name" value="Ser_Thr_Kinases_DiverseReg"/>
</dbReference>
<feature type="region of interest" description="Disordered" evidence="14">
    <location>
        <begin position="1012"/>
        <end position="1061"/>
    </location>
</feature>
<evidence type="ECO:0000256" key="11">
    <source>
        <dbReference type="ARBA" id="ARBA00048679"/>
    </source>
</evidence>
<protein>
    <recommendedName>
        <fullName evidence="2">non-specific serine/threonine protein kinase</fullName>
        <ecNumber evidence="2">2.7.11.1</ecNumber>
    </recommendedName>
</protein>
<dbReference type="PROSITE" id="PS50088">
    <property type="entry name" value="ANK_REPEAT"/>
    <property type="match status" value="1"/>
</dbReference>
<evidence type="ECO:0000256" key="12">
    <source>
        <dbReference type="PROSITE-ProRule" id="PRU00023"/>
    </source>
</evidence>
<name>A0A267DT97_9PLAT</name>
<dbReference type="Gene3D" id="3.40.50.300">
    <property type="entry name" value="P-loop containing nucleotide triphosphate hydrolases"/>
    <property type="match status" value="1"/>
</dbReference>
<comment type="catalytic activity">
    <reaction evidence="11">
        <text>L-seryl-[protein] + ATP = O-phospho-L-seryl-[protein] + ADP + H(+)</text>
        <dbReference type="Rhea" id="RHEA:17989"/>
        <dbReference type="Rhea" id="RHEA-COMP:9863"/>
        <dbReference type="Rhea" id="RHEA-COMP:11604"/>
        <dbReference type="ChEBI" id="CHEBI:15378"/>
        <dbReference type="ChEBI" id="CHEBI:29999"/>
        <dbReference type="ChEBI" id="CHEBI:30616"/>
        <dbReference type="ChEBI" id="CHEBI:83421"/>
        <dbReference type="ChEBI" id="CHEBI:456216"/>
        <dbReference type="EC" id="2.7.11.1"/>
    </reaction>
</comment>
<dbReference type="PROSITE" id="PS00107">
    <property type="entry name" value="PROTEIN_KINASE_ATP"/>
    <property type="match status" value="1"/>
</dbReference>
<dbReference type="SMART" id="SM00369">
    <property type="entry name" value="LRR_TYP"/>
    <property type="match status" value="8"/>
</dbReference>
<dbReference type="Proteomes" id="UP000215902">
    <property type="component" value="Unassembled WGS sequence"/>
</dbReference>
<dbReference type="GO" id="GO:0009966">
    <property type="term" value="P:regulation of signal transduction"/>
    <property type="evidence" value="ECO:0007669"/>
    <property type="project" value="UniProtKB-ARBA"/>
</dbReference>
<evidence type="ECO:0000256" key="10">
    <source>
        <dbReference type="ARBA" id="ARBA00047899"/>
    </source>
</evidence>
<evidence type="ECO:0000256" key="2">
    <source>
        <dbReference type="ARBA" id="ARBA00012513"/>
    </source>
</evidence>
<feature type="domain" description="Protein kinase" evidence="15">
    <location>
        <begin position="2384"/>
        <end position="2647"/>
    </location>
</feature>
<dbReference type="GO" id="GO:0005524">
    <property type="term" value="F:ATP binding"/>
    <property type="evidence" value="ECO:0007669"/>
    <property type="project" value="UniProtKB-UniRule"/>
</dbReference>
<accession>A0A267DT97</accession>
<dbReference type="SUPFAM" id="SSF52058">
    <property type="entry name" value="L domain-like"/>
    <property type="match status" value="1"/>
</dbReference>
<comment type="cofactor">
    <cofactor evidence="1">
        <name>Mg(2+)</name>
        <dbReference type="ChEBI" id="CHEBI:18420"/>
    </cofactor>
</comment>
<dbReference type="Pfam" id="PF00069">
    <property type="entry name" value="Pkinase"/>
    <property type="match status" value="1"/>
</dbReference>
<evidence type="ECO:0000256" key="7">
    <source>
        <dbReference type="ARBA" id="ARBA00022741"/>
    </source>
</evidence>
<evidence type="ECO:0000313" key="17">
    <source>
        <dbReference type="EMBL" id="PAA52530.1"/>
    </source>
</evidence>
<evidence type="ECO:0000256" key="13">
    <source>
        <dbReference type="PROSITE-ProRule" id="PRU10141"/>
    </source>
</evidence>
<dbReference type="GO" id="GO:0003924">
    <property type="term" value="F:GTPase activity"/>
    <property type="evidence" value="ECO:0007669"/>
    <property type="project" value="InterPro"/>
</dbReference>
<dbReference type="SUPFAM" id="SSF48371">
    <property type="entry name" value="ARM repeat"/>
    <property type="match status" value="1"/>
</dbReference>
<feature type="compositionally biased region" description="Basic residues" evidence="14">
    <location>
        <begin position="1217"/>
        <end position="1227"/>
    </location>
</feature>
<dbReference type="InterPro" id="IPR017441">
    <property type="entry name" value="Protein_kinase_ATP_BS"/>
</dbReference>
<dbReference type="PROSITE" id="PS50011">
    <property type="entry name" value="PROTEIN_KINASE_DOM"/>
    <property type="match status" value="1"/>
</dbReference>
<feature type="region of interest" description="Disordered" evidence="14">
    <location>
        <begin position="1263"/>
        <end position="1324"/>
    </location>
</feature>
<evidence type="ECO:0000256" key="6">
    <source>
        <dbReference type="ARBA" id="ARBA00022737"/>
    </source>
</evidence>
<dbReference type="Gene3D" id="3.30.200.20">
    <property type="entry name" value="Phosphorylase Kinase, domain 1"/>
    <property type="match status" value="1"/>
</dbReference>
<dbReference type="EMBL" id="NIVC01003223">
    <property type="protein sequence ID" value="PAA52530.1"/>
    <property type="molecule type" value="Genomic_DNA"/>
</dbReference>
<feature type="compositionally biased region" description="Low complexity" evidence="14">
    <location>
        <begin position="1038"/>
        <end position="1051"/>
    </location>
</feature>
<keyword evidence="8" id="KW-0418">Kinase</keyword>
<comment type="catalytic activity">
    <reaction evidence="10">
        <text>L-threonyl-[protein] + ATP = O-phospho-L-threonyl-[protein] + ADP + H(+)</text>
        <dbReference type="Rhea" id="RHEA:46608"/>
        <dbReference type="Rhea" id="RHEA-COMP:11060"/>
        <dbReference type="Rhea" id="RHEA-COMP:11605"/>
        <dbReference type="ChEBI" id="CHEBI:15378"/>
        <dbReference type="ChEBI" id="CHEBI:30013"/>
        <dbReference type="ChEBI" id="CHEBI:30616"/>
        <dbReference type="ChEBI" id="CHEBI:61977"/>
        <dbReference type="ChEBI" id="CHEBI:456216"/>
        <dbReference type="EC" id="2.7.11.1"/>
    </reaction>
</comment>
<evidence type="ECO:0000256" key="4">
    <source>
        <dbReference type="ARBA" id="ARBA00022614"/>
    </source>
</evidence>
<feature type="domain" description="Roc" evidence="16">
    <location>
        <begin position="1750"/>
        <end position="1945"/>
    </location>
</feature>
<evidence type="ECO:0000256" key="3">
    <source>
        <dbReference type="ARBA" id="ARBA00022527"/>
    </source>
</evidence>
<dbReference type="InterPro" id="IPR036322">
    <property type="entry name" value="WD40_repeat_dom_sf"/>
</dbReference>
<dbReference type="GO" id="GO:0005737">
    <property type="term" value="C:cytoplasm"/>
    <property type="evidence" value="ECO:0007669"/>
    <property type="project" value="UniProtKB-ARBA"/>
</dbReference>
<dbReference type="InterPro" id="IPR020859">
    <property type="entry name" value="ROC"/>
</dbReference>
<dbReference type="Gene3D" id="1.10.510.10">
    <property type="entry name" value="Transferase(Phosphotransferase) domain 1"/>
    <property type="match status" value="1"/>
</dbReference>
<keyword evidence="7 13" id="KW-0547">Nucleotide-binding</keyword>
<dbReference type="PROSITE" id="PS00108">
    <property type="entry name" value="PROTEIN_KINASE_ST"/>
    <property type="match status" value="1"/>
</dbReference>
<feature type="compositionally biased region" description="Basic and acidic residues" evidence="14">
    <location>
        <begin position="1087"/>
        <end position="1098"/>
    </location>
</feature>
<dbReference type="InterPro" id="IPR056593">
    <property type="entry name" value="ANK_LRRK2"/>
</dbReference>
<feature type="binding site" evidence="13">
    <location>
        <position position="2411"/>
    </location>
    <ligand>
        <name>ATP</name>
        <dbReference type="ChEBI" id="CHEBI:30616"/>
    </ligand>
</feature>
<organism evidence="17 18">
    <name type="scientific">Macrostomum lignano</name>
    <dbReference type="NCBI Taxonomy" id="282301"/>
    <lineage>
        <taxon>Eukaryota</taxon>
        <taxon>Metazoa</taxon>
        <taxon>Spiralia</taxon>
        <taxon>Lophotrochozoa</taxon>
        <taxon>Platyhelminthes</taxon>
        <taxon>Rhabditophora</taxon>
        <taxon>Macrostomorpha</taxon>
        <taxon>Macrostomida</taxon>
        <taxon>Macrostomidae</taxon>
        <taxon>Macrostomum</taxon>
    </lineage>
</organism>
<dbReference type="Gene3D" id="3.80.10.10">
    <property type="entry name" value="Ribonuclease Inhibitor"/>
    <property type="match status" value="2"/>
</dbReference>
<dbReference type="Pfam" id="PF23745">
    <property type="entry name" value="ANK_LRRK2"/>
    <property type="match status" value="1"/>
</dbReference>
<feature type="compositionally biased region" description="Low complexity" evidence="14">
    <location>
        <begin position="1110"/>
        <end position="1125"/>
    </location>
</feature>
<dbReference type="InterPro" id="IPR001806">
    <property type="entry name" value="Small_GTPase"/>
</dbReference>
<dbReference type="SUPFAM" id="SSF52540">
    <property type="entry name" value="P-loop containing nucleoside triphosphate hydrolases"/>
    <property type="match status" value="1"/>
</dbReference>
<dbReference type="GO" id="GO:0005525">
    <property type="term" value="F:GTP binding"/>
    <property type="evidence" value="ECO:0007669"/>
    <property type="project" value="UniProtKB-KW"/>
</dbReference>
<evidence type="ECO:0000259" key="16">
    <source>
        <dbReference type="PROSITE" id="PS51424"/>
    </source>
</evidence>
<dbReference type="InterPro" id="IPR001611">
    <property type="entry name" value="Leu-rich_rpt"/>
</dbReference>
<dbReference type="SUPFAM" id="SSF56112">
    <property type="entry name" value="Protein kinase-like (PK-like)"/>
    <property type="match status" value="1"/>
</dbReference>